<name>A0A7G1NII4_9ACTN</name>
<protein>
    <recommendedName>
        <fullName evidence="4">Peptidase M10 metallopeptidase domain-containing protein</fullName>
    </recommendedName>
</protein>
<proteinExistence type="predicted"/>
<dbReference type="Pfam" id="PF13583">
    <property type="entry name" value="Reprolysin_4"/>
    <property type="match status" value="1"/>
</dbReference>
<evidence type="ECO:0000256" key="1">
    <source>
        <dbReference type="SAM" id="SignalP"/>
    </source>
</evidence>
<organism evidence="2 3">
    <name type="scientific">Streptomyces tuirus</name>
    <dbReference type="NCBI Taxonomy" id="68278"/>
    <lineage>
        <taxon>Bacteria</taxon>
        <taxon>Bacillati</taxon>
        <taxon>Actinomycetota</taxon>
        <taxon>Actinomycetes</taxon>
        <taxon>Kitasatosporales</taxon>
        <taxon>Streptomycetaceae</taxon>
        <taxon>Streptomyces</taxon>
    </lineage>
</organism>
<dbReference type="GO" id="GO:0008237">
    <property type="term" value="F:metallopeptidase activity"/>
    <property type="evidence" value="ECO:0007669"/>
    <property type="project" value="InterPro"/>
</dbReference>
<dbReference type="InterPro" id="IPR024079">
    <property type="entry name" value="MetalloPept_cat_dom_sf"/>
</dbReference>
<evidence type="ECO:0000313" key="3">
    <source>
        <dbReference type="Proteomes" id="UP000516373"/>
    </source>
</evidence>
<dbReference type="Gene3D" id="3.40.390.10">
    <property type="entry name" value="Collagenase (Catalytic Domain)"/>
    <property type="match status" value="1"/>
</dbReference>
<dbReference type="EMBL" id="AP023439">
    <property type="protein sequence ID" value="BCL21567.1"/>
    <property type="molecule type" value="Genomic_DNA"/>
</dbReference>
<accession>A0A7G1NII4</accession>
<keyword evidence="1" id="KW-0732">Signal</keyword>
<dbReference type="Proteomes" id="UP000516373">
    <property type="component" value="Chromosome"/>
</dbReference>
<dbReference type="AlphaFoldDB" id="A0A7G1NII4"/>
<sequence length="195" mass="21803">MAAAGLVVTLASPSWALDFDNMFKTSNTDWDCWDGERDNGLYCRTDNATLTITREPGMTAKGDQDIVDTLRNEYSPTHLAVHVKSQSEASYEGSAETDIVYDYHEYSGSITGIAWCNDATSDYECDQHYVEFDDTDPYMNTICHETGHAVGLTHGQEASPRVAQDDSRLACMRNYRVAEWRDLGSHNTATINAMY</sequence>
<reference evidence="2 3" key="1">
    <citation type="journal article" date="2014" name="Int. J. Syst. Evol. Microbiol.">
        <title>Complete genome sequence of Corynebacterium casei LMG S-19264T (=DSM 44701T), isolated from a smear-ripened cheese.</title>
        <authorList>
            <consortium name="US DOE Joint Genome Institute (JGI-PGF)"/>
            <person name="Walter F."/>
            <person name="Albersmeier A."/>
            <person name="Kalinowski J."/>
            <person name="Ruckert C."/>
        </authorList>
    </citation>
    <scope>NUCLEOTIDE SEQUENCE [LARGE SCALE GENOMIC DNA]</scope>
    <source>
        <strain evidence="2 3">JCM 4255</strain>
    </source>
</reference>
<evidence type="ECO:0000313" key="2">
    <source>
        <dbReference type="EMBL" id="BCL21567.1"/>
    </source>
</evidence>
<feature type="signal peptide" evidence="1">
    <location>
        <begin position="1"/>
        <end position="16"/>
    </location>
</feature>
<dbReference type="KEGG" id="stui:GCM10017668_34100"/>
<feature type="chain" id="PRO_5038601356" description="Peptidase M10 metallopeptidase domain-containing protein" evidence="1">
    <location>
        <begin position="17"/>
        <end position="195"/>
    </location>
</feature>
<gene>
    <name evidence="2" type="ORF">GCM10017668_34100</name>
</gene>
<dbReference type="RefSeq" id="WP_190900647.1">
    <property type="nucleotide sequence ID" value="NZ_AP023439.1"/>
</dbReference>
<dbReference type="SUPFAM" id="SSF55486">
    <property type="entry name" value="Metalloproteases ('zincins'), catalytic domain"/>
    <property type="match status" value="1"/>
</dbReference>
<evidence type="ECO:0008006" key="4">
    <source>
        <dbReference type="Google" id="ProtNLM"/>
    </source>
</evidence>